<reference evidence="1" key="1">
    <citation type="submission" date="2024-05" db="EMBL/GenBank/DDBJ databases">
        <title>Genome Sequences of Four Agar- Degrading Marine Bacteria.</title>
        <authorList>
            <person name="Phillips E.K."/>
            <person name="Shaffer J.C."/>
            <person name="Henson M.W."/>
            <person name="Temperton B."/>
            <person name="Thrash C.J."/>
            <person name="Martin M.O."/>
        </authorList>
    </citation>
    <scope>NUCLEOTIDE SEQUENCE</scope>
    <source>
        <strain evidence="1">EKP203</strain>
    </source>
</reference>
<dbReference type="Proteomes" id="UP001169719">
    <property type="component" value="Unassembled WGS sequence"/>
</dbReference>
<comment type="caution">
    <text evidence="1">The sequence shown here is derived from an EMBL/GenBank/DDBJ whole genome shotgun (WGS) entry which is preliminary data.</text>
</comment>
<dbReference type="EMBL" id="JAUEOZ010000002">
    <property type="protein sequence ID" value="MDN2483393.1"/>
    <property type="molecule type" value="Genomic_DNA"/>
</dbReference>
<evidence type="ECO:0000313" key="1">
    <source>
        <dbReference type="EMBL" id="MDN2483393.1"/>
    </source>
</evidence>
<proteinExistence type="predicted"/>
<accession>A0ABT7Y5V6</accession>
<name>A0ABT7Y5V6_9VIBR</name>
<sequence>MYLDKSRLPMLTILLTLFALIGRAEATVYKYEVIDRNGFAITQQSLYIELKDQSLKKFYPNVNMLEVWEVGNNDTLTKTRYFLDDSKAVFYGFSDLRLLGEASYWYQLDPLFDIRIRNFFTERELLGANSEKAFGQIGDIRVEMEQEINATLPDKLVFKQGTRYTEYQLVESDGAEAFNINPGDYALYDFADLSDMLHDSFVIKSFEQGLLERRDVSINHSDNQYMIHWH</sequence>
<organism evidence="1 2">
    <name type="scientific">Vibrio agarivorans</name>
    <dbReference type="NCBI Taxonomy" id="153622"/>
    <lineage>
        <taxon>Bacteria</taxon>
        <taxon>Pseudomonadati</taxon>
        <taxon>Pseudomonadota</taxon>
        <taxon>Gammaproteobacteria</taxon>
        <taxon>Vibrionales</taxon>
        <taxon>Vibrionaceae</taxon>
        <taxon>Vibrio</taxon>
    </lineage>
</organism>
<dbReference type="RefSeq" id="WP_289963455.1">
    <property type="nucleotide sequence ID" value="NZ_JAUEOZ010000002.1"/>
</dbReference>
<keyword evidence="2" id="KW-1185">Reference proteome</keyword>
<evidence type="ECO:0000313" key="2">
    <source>
        <dbReference type="Proteomes" id="UP001169719"/>
    </source>
</evidence>
<protein>
    <submittedName>
        <fullName evidence="1">Uncharacterized protein</fullName>
    </submittedName>
</protein>
<gene>
    <name evidence="1" type="ORF">QWJ08_18780</name>
</gene>